<accession>A0ABQ8G4S2</accession>
<evidence type="ECO:0000256" key="3">
    <source>
        <dbReference type="ARBA" id="ARBA00023002"/>
    </source>
</evidence>
<dbReference type="InterPro" id="IPR016040">
    <property type="entry name" value="NAD(P)-bd_dom"/>
</dbReference>
<feature type="domain" description="NAD(P)-binding" evidence="4">
    <location>
        <begin position="9"/>
        <end position="143"/>
    </location>
</feature>
<evidence type="ECO:0000313" key="5">
    <source>
        <dbReference type="EMBL" id="KAH7042248.1"/>
    </source>
</evidence>
<dbReference type="InterPro" id="IPR051609">
    <property type="entry name" value="NmrA/Isoflavone_reductase-like"/>
</dbReference>
<keyword evidence="6" id="KW-1185">Reference proteome</keyword>
<dbReference type="Gene3D" id="3.90.25.10">
    <property type="entry name" value="UDP-galactose 4-epimerase, domain 1"/>
    <property type="match status" value="1"/>
</dbReference>
<dbReference type="Pfam" id="PF13460">
    <property type="entry name" value="NAD_binding_10"/>
    <property type="match status" value="1"/>
</dbReference>
<sequence>MKVAIAGPGGLGRYLLEEIPKEGHEVVALTRSHKTFLERLGIVQCITDYTVPNLQTHLSDCDAVVCTLQDESPDFTSVQLAILEACKRSERCKRFIPSVWAGNIQDVPDQPIATGNKLDPVLEATRSQNEVKYTIFCPGWFCDYLVPANQRYFKDLGDCWPQDYKNKVFTLYGRGTQSLDLTSARDAARAVGALLNHDSATWEPYTYVSGTQTTWYGLWEMIKSRDPEYNLRQKSLAQSIQQLMAKEDEQSVVVAMYEIMAHSEALYNPPERISRHKEKYFKHVEFRSIGGFMDQVAAHPGTVV</sequence>
<dbReference type="Proteomes" id="UP000774617">
    <property type="component" value="Unassembled WGS sequence"/>
</dbReference>
<protein>
    <recommendedName>
        <fullName evidence="4">NAD(P)-binding domain-containing protein</fullName>
    </recommendedName>
</protein>
<keyword evidence="2" id="KW-0521">NADP</keyword>
<proteinExistence type="inferred from homology"/>
<dbReference type="PANTHER" id="PTHR47706">
    <property type="entry name" value="NMRA-LIKE FAMILY PROTEIN"/>
    <property type="match status" value="1"/>
</dbReference>
<dbReference type="SUPFAM" id="SSF51735">
    <property type="entry name" value="NAD(P)-binding Rossmann-fold domains"/>
    <property type="match status" value="1"/>
</dbReference>
<keyword evidence="3" id="KW-0560">Oxidoreductase</keyword>
<organism evidence="5 6">
    <name type="scientific">Macrophomina phaseolina</name>
    <dbReference type="NCBI Taxonomy" id="35725"/>
    <lineage>
        <taxon>Eukaryota</taxon>
        <taxon>Fungi</taxon>
        <taxon>Dikarya</taxon>
        <taxon>Ascomycota</taxon>
        <taxon>Pezizomycotina</taxon>
        <taxon>Dothideomycetes</taxon>
        <taxon>Dothideomycetes incertae sedis</taxon>
        <taxon>Botryosphaeriales</taxon>
        <taxon>Botryosphaeriaceae</taxon>
        <taxon>Macrophomina</taxon>
    </lineage>
</organism>
<comment type="caution">
    <text evidence="5">The sequence shown here is derived from an EMBL/GenBank/DDBJ whole genome shotgun (WGS) entry which is preliminary data.</text>
</comment>
<reference evidence="5 6" key="1">
    <citation type="journal article" date="2021" name="Nat. Commun.">
        <title>Genetic determinants of endophytism in the Arabidopsis root mycobiome.</title>
        <authorList>
            <person name="Mesny F."/>
            <person name="Miyauchi S."/>
            <person name="Thiergart T."/>
            <person name="Pickel B."/>
            <person name="Atanasova L."/>
            <person name="Karlsson M."/>
            <person name="Huettel B."/>
            <person name="Barry K.W."/>
            <person name="Haridas S."/>
            <person name="Chen C."/>
            <person name="Bauer D."/>
            <person name="Andreopoulos W."/>
            <person name="Pangilinan J."/>
            <person name="LaButti K."/>
            <person name="Riley R."/>
            <person name="Lipzen A."/>
            <person name="Clum A."/>
            <person name="Drula E."/>
            <person name="Henrissat B."/>
            <person name="Kohler A."/>
            <person name="Grigoriev I.V."/>
            <person name="Martin F.M."/>
            <person name="Hacquard S."/>
        </authorList>
    </citation>
    <scope>NUCLEOTIDE SEQUENCE [LARGE SCALE GENOMIC DNA]</scope>
    <source>
        <strain evidence="5 6">MPI-SDFR-AT-0080</strain>
    </source>
</reference>
<comment type="similarity">
    <text evidence="1">Belongs to the NmrA-type oxidoreductase family. Isoflavone reductase subfamily.</text>
</comment>
<dbReference type="PANTHER" id="PTHR47706:SF4">
    <property type="entry name" value="NMRA-LIKE DOMAIN-CONTAINING PROTEIN"/>
    <property type="match status" value="1"/>
</dbReference>
<dbReference type="EMBL" id="JAGTJR010000026">
    <property type="protein sequence ID" value="KAH7042248.1"/>
    <property type="molecule type" value="Genomic_DNA"/>
</dbReference>
<dbReference type="Gene3D" id="3.40.50.720">
    <property type="entry name" value="NAD(P)-binding Rossmann-like Domain"/>
    <property type="match status" value="1"/>
</dbReference>
<evidence type="ECO:0000256" key="1">
    <source>
        <dbReference type="ARBA" id="ARBA00005725"/>
    </source>
</evidence>
<evidence type="ECO:0000313" key="6">
    <source>
        <dbReference type="Proteomes" id="UP000774617"/>
    </source>
</evidence>
<name>A0ABQ8G4S2_9PEZI</name>
<gene>
    <name evidence="5" type="ORF">B0J12DRAFT_674373</name>
</gene>
<evidence type="ECO:0000259" key="4">
    <source>
        <dbReference type="Pfam" id="PF13460"/>
    </source>
</evidence>
<evidence type="ECO:0000256" key="2">
    <source>
        <dbReference type="ARBA" id="ARBA00022857"/>
    </source>
</evidence>
<dbReference type="InterPro" id="IPR036291">
    <property type="entry name" value="NAD(P)-bd_dom_sf"/>
</dbReference>